<evidence type="ECO:0000256" key="1">
    <source>
        <dbReference type="SAM" id="MobiDB-lite"/>
    </source>
</evidence>
<dbReference type="Gene3D" id="1.25.40.20">
    <property type="entry name" value="Ankyrin repeat-containing domain"/>
    <property type="match status" value="1"/>
</dbReference>
<feature type="compositionally biased region" description="Low complexity" evidence="1">
    <location>
        <begin position="475"/>
        <end position="485"/>
    </location>
</feature>
<accession>A0AAN9A6Z1</accession>
<proteinExistence type="predicted"/>
<organism evidence="2 3">
    <name type="scientific">Halocaridina rubra</name>
    <name type="common">Hawaiian red shrimp</name>
    <dbReference type="NCBI Taxonomy" id="373956"/>
    <lineage>
        <taxon>Eukaryota</taxon>
        <taxon>Metazoa</taxon>
        <taxon>Ecdysozoa</taxon>
        <taxon>Arthropoda</taxon>
        <taxon>Crustacea</taxon>
        <taxon>Multicrustacea</taxon>
        <taxon>Malacostraca</taxon>
        <taxon>Eumalacostraca</taxon>
        <taxon>Eucarida</taxon>
        <taxon>Decapoda</taxon>
        <taxon>Pleocyemata</taxon>
        <taxon>Caridea</taxon>
        <taxon>Atyoidea</taxon>
        <taxon>Atyidae</taxon>
        <taxon>Halocaridina</taxon>
    </lineage>
</organism>
<dbReference type="SUPFAM" id="SSF48403">
    <property type="entry name" value="Ankyrin repeat"/>
    <property type="match status" value="1"/>
</dbReference>
<feature type="region of interest" description="Disordered" evidence="1">
    <location>
        <begin position="497"/>
        <end position="526"/>
    </location>
</feature>
<comment type="caution">
    <text evidence="2">The sequence shown here is derived from an EMBL/GenBank/DDBJ whole genome shotgun (WGS) entry which is preliminary data.</text>
</comment>
<dbReference type="InterPro" id="IPR036770">
    <property type="entry name" value="Ankyrin_rpt-contain_sf"/>
</dbReference>
<evidence type="ECO:0000313" key="2">
    <source>
        <dbReference type="EMBL" id="KAK7074545.1"/>
    </source>
</evidence>
<reference evidence="2 3" key="1">
    <citation type="submission" date="2023-11" db="EMBL/GenBank/DDBJ databases">
        <title>Halocaridina rubra genome assembly.</title>
        <authorList>
            <person name="Smith C."/>
        </authorList>
    </citation>
    <scope>NUCLEOTIDE SEQUENCE [LARGE SCALE GENOMIC DNA]</scope>
    <source>
        <strain evidence="2">EP-1</strain>
        <tissue evidence="2">Whole</tissue>
    </source>
</reference>
<feature type="region of interest" description="Disordered" evidence="1">
    <location>
        <begin position="466"/>
        <end position="485"/>
    </location>
</feature>
<keyword evidence="3" id="KW-1185">Reference proteome</keyword>
<name>A0AAN9A6Z1_HALRR</name>
<evidence type="ECO:0000313" key="3">
    <source>
        <dbReference type="Proteomes" id="UP001381693"/>
    </source>
</evidence>
<dbReference type="EMBL" id="JAXCGZ010011541">
    <property type="protein sequence ID" value="KAK7074545.1"/>
    <property type="molecule type" value="Genomic_DNA"/>
</dbReference>
<dbReference type="Proteomes" id="UP001381693">
    <property type="component" value="Unassembled WGS sequence"/>
</dbReference>
<sequence>MAARRQFQGQFGINETPLTIAIESGNFGLAEEIILSTSDMSYLNDDFERSPSPFEELVICYEILKYFVKGISDVLCDELEMYLSKEEVLDKIVNNTVDVDGRFCTPNMYDCERLIEQTSMLIDVFLECGGDPNVVTTFGHKTLFHWIVEHDLELSDRFLRTSRVNINLCDVHGNSPLMDAILKNEMEDSIHLYEAFCEVVDPLDVNSHNCVGETALFRANFVGATEVSLKLCGQGAKVDSATCVSQVPVLYSKECEKCASHIQYQIFYLPSPLLASLLSDAPSRLRYSHVASYESDYSTSAPHKHLIDKLVMSSISPIIDHSILKTHLLSENICSVSSLLEYSNFHHLRDGRISLGDLVNLMFGQLSAGLRQLCIRKIFDHVLVVSDIRKKQWPTIVWQNICIKDCKGALNEGHMSDLVEMLGLPQSFKIFFEIEAAKYQLCKIVMSLQCLECQQACSESDISMYDEEEEEDDSLYPSDLSSDPNGSILFSSDILSEESSEEVDDLSDADLSDSGDEQEVSELSIGSGEKDVRRKIKCNYVSQGSSSENIHVTVETLCEDIAESMAQQHHRMKCKGKYQRFSEECTESTTSNNDISPPLSESGEMLPDQKPSSDGEADEKLPKKLLFVECDND</sequence>
<dbReference type="AlphaFoldDB" id="A0AAN9A6Z1"/>
<protein>
    <submittedName>
        <fullName evidence="2">Uncharacterized protein</fullName>
    </submittedName>
</protein>
<feature type="region of interest" description="Disordered" evidence="1">
    <location>
        <begin position="585"/>
        <end position="623"/>
    </location>
</feature>
<gene>
    <name evidence="2" type="ORF">SK128_018986</name>
</gene>
<feature type="compositionally biased region" description="Acidic residues" evidence="1">
    <location>
        <begin position="497"/>
        <end position="520"/>
    </location>
</feature>